<dbReference type="GO" id="GO:0008270">
    <property type="term" value="F:zinc ion binding"/>
    <property type="evidence" value="ECO:0007669"/>
    <property type="project" value="UniProtKB-UniRule"/>
</dbReference>
<dbReference type="GO" id="GO:0006146">
    <property type="term" value="P:adenine catabolic process"/>
    <property type="evidence" value="ECO:0007669"/>
    <property type="project" value="UniProtKB-UniRule"/>
</dbReference>
<evidence type="ECO:0000256" key="4">
    <source>
        <dbReference type="ARBA" id="ARBA00023080"/>
    </source>
</evidence>
<accession>A0A4Y3R0G0</accession>
<dbReference type="InterPro" id="IPR001365">
    <property type="entry name" value="A_deaminase_dom"/>
</dbReference>
<protein>
    <recommendedName>
        <fullName evidence="5">Adenine deaminase</fullName>
        <shortName evidence="5">ADE</shortName>
        <ecNumber evidence="5">3.5.4.2</ecNumber>
    </recommendedName>
    <alternativeName>
        <fullName evidence="5">Adenine aminohydrolase</fullName>
        <shortName evidence="5">AAH</shortName>
    </alternativeName>
</protein>
<dbReference type="HAMAP" id="MF_01962">
    <property type="entry name" value="Adenine_deaminase"/>
    <property type="match status" value="1"/>
</dbReference>
<dbReference type="SUPFAM" id="SSF51556">
    <property type="entry name" value="Metallo-dependent hydrolases"/>
    <property type="match status" value="1"/>
</dbReference>
<feature type="binding site" evidence="5">
    <location>
        <position position="209"/>
    </location>
    <ligand>
        <name>Zn(2+)</name>
        <dbReference type="ChEBI" id="CHEBI:29105"/>
        <note>catalytic</note>
    </ligand>
</feature>
<dbReference type="NCBIfam" id="TIGR01430">
    <property type="entry name" value="aden_deam"/>
    <property type="match status" value="1"/>
</dbReference>
<comment type="function">
    <text evidence="5">Catalyzes the hydrolytic deamination of adenine to hypoxanthine. Plays an important role in the purine salvage pathway and in nitrogen catabolism.</text>
</comment>
<keyword evidence="2 5" id="KW-0378">Hydrolase</keyword>
<evidence type="ECO:0000256" key="3">
    <source>
        <dbReference type="ARBA" id="ARBA00022833"/>
    </source>
</evidence>
<dbReference type="PANTHER" id="PTHR43114:SF6">
    <property type="entry name" value="ADENINE DEAMINASE"/>
    <property type="match status" value="1"/>
</dbReference>
<evidence type="ECO:0000256" key="6">
    <source>
        <dbReference type="SAM" id="MobiDB-lite"/>
    </source>
</evidence>
<dbReference type="PANTHER" id="PTHR43114">
    <property type="entry name" value="ADENINE DEAMINASE"/>
    <property type="match status" value="1"/>
</dbReference>
<comment type="similarity">
    <text evidence="5">Belongs to the metallo-dependent hydrolases superfamily. Adenosine and AMP deaminases family. Adenine deaminase type 2 subfamily.</text>
</comment>
<dbReference type="FunFam" id="3.20.20.140:FF:000039">
    <property type="entry name" value="Adenine deaminase"/>
    <property type="match status" value="1"/>
</dbReference>
<keyword evidence="9" id="KW-1185">Reference proteome</keyword>
<dbReference type="InterPro" id="IPR032466">
    <property type="entry name" value="Metal_Hydrolase"/>
</dbReference>
<dbReference type="AlphaFoldDB" id="A0A4Y3R0G0"/>
<evidence type="ECO:0000256" key="5">
    <source>
        <dbReference type="HAMAP-Rule" id="MF_01962"/>
    </source>
</evidence>
<name>A0A4Y3R0G0_STRCI</name>
<dbReference type="GO" id="GO:0009117">
    <property type="term" value="P:nucleotide metabolic process"/>
    <property type="evidence" value="ECO:0007669"/>
    <property type="project" value="UniProtKB-KW"/>
</dbReference>
<comment type="cofactor">
    <cofactor evidence="5">
        <name>Zn(2+)</name>
        <dbReference type="ChEBI" id="CHEBI:29105"/>
    </cofactor>
    <text evidence="5">Binds 1 zinc ion per subunit.</text>
</comment>
<dbReference type="Gene3D" id="3.20.20.140">
    <property type="entry name" value="Metal-dependent hydrolases"/>
    <property type="match status" value="1"/>
</dbReference>
<proteinExistence type="inferred from homology"/>
<comment type="caution">
    <text evidence="8">The sequence shown here is derived from an EMBL/GenBank/DDBJ whole genome shotgun (WGS) entry which is preliminary data.</text>
</comment>
<evidence type="ECO:0000256" key="2">
    <source>
        <dbReference type="ARBA" id="ARBA00022801"/>
    </source>
</evidence>
<dbReference type="GO" id="GO:0043103">
    <property type="term" value="P:hypoxanthine salvage"/>
    <property type="evidence" value="ECO:0007669"/>
    <property type="project" value="UniProtKB-UniRule"/>
</dbReference>
<feature type="binding site" evidence="5">
    <location>
        <position position="290"/>
    </location>
    <ligand>
        <name>Zn(2+)</name>
        <dbReference type="ChEBI" id="CHEBI:29105"/>
        <note>catalytic</note>
    </ligand>
</feature>
<dbReference type="Pfam" id="PF00962">
    <property type="entry name" value="A_deaminase"/>
    <property type="match status" value="1"/>
</dbReference>
<feature type="binding site" evidence="5">
    <location>
        <position position="291"/>
    </location>
    <ligand>
        <name>substrate</name>
    </ligand>
</feature>
<feature type="binding site" evidence="5">
    <location>
        <position position="31"/>
    </location>
    <ligand>
        <name>Zn(2+)</name>
        <dbReference type="ChEBI" id="CHEBI:29105"/>
        <note>catalytic</note>
    </ligand>
</feature>
<dbReference type="GO" id="GO:0000034">
    <property type="term" value="F:adenine deaminase activity"/>
    <property type="evidence" value="ECO:0007669"/>
    <property type="project" value="UniProtKB-UniRule"/>
</dbReference>
<feature type="region of interest" description="Disordered" evidence="6">
    <location>
        <begin position="1"/>
        <end position="24"/>
    </location>
</feature>
<dbReference type="CDD" id="cd01320">
    <property type="entry name" value="ADA"/>
    <property type="match status" value="1"/>
</dbReference>
<feature type="binding site" evidence="5">
    <location>
        <position position="29"/>
    </location>
    <ligand>
        <name>Zn(2+)</name>
        <dbReference type="ChEBI" id="CHEBI:29105"/>
        <note>catalytic</note>
    </ligand>
</feature>
<keyword evidence="1 5" id="KW-0479">Metal-binding</keyword>
<feature type="site" description="Important for catalytic activity" evidence="5">
    <location>
        <position position="233"/>
    </location>
</feature>
<dbReference type="EMBL" id="BJMM01000018">
    <property type="protein sequence ID" value="GEB51165.1"/>
    <property type="molecule type" value="Genomic_DNA"/>
</dbReference>
<dbReference type="InterPro" id="IPR006330">
    <property type="entry name" value="Ado/ade_deaminase"/>
</dbReference>
<dbReference type="NCBIfam" id="NF006850">
    <property type="entry name" value="PRK09358.1-6"/>
    <property type="match status" value="1"/>
</dbReference>
<feature type="active site" description="Proton donor" evidence="5">
    <location>
        <position position="212"/>
    </location>
</feature>
<dbReference type="Proteomes" id="UP000319210">
    <property type="component" value="Unassembled WGS sequence"/>
</dbReference>
<keyword evidence="3 5" id="KW-0862">Zinc</keyword>
<gene>
    <name evidence="8" type="ORF">SCA03_37160</name>
</gene>
<evidence type="ECO:0000313" key="8">
    <source>
        <dbReference type="EMBL" id="GEB51165.1"/>
    </source>
</evidence>
<evidence type="ECO:0000256" key="1">
    <source>
        <dbReference type="ARBA" id="ARBA00022723"/>
    </source>
</evidence>
<keyword evidence="4 5" id="KW-0546">Nucleotide metabolism</keyword>
<feature type="domain" description="Adenosine deaminase" evidence="7">
    <location>
        <begin position="24"/>
        <end position="337"/>
    </location>
</feature>
<dbReference type="RefSeq" id="WP_078873251.1">
    <property type="nucleotide sequence ID" value="NZ_BJMM01000018.1"/>
</dbReference>
<evidence type="ECO:0000313" key="9">
    <source>
        <dbReference type="Proteomes" id="UP000319210"/>
    </source>
</evidence>
<dbReference type="GO" id="GO:0005829">
    <property type="term" value="C:cytosol"/>
    <property type="evidence" value="ECO:0007669"/>
    <property type="project" value="TreeGrafter"/>
</dbReference>
<evidence type="ECO:0000259" key="7">
    <source>
        <dbReference type="Pfam" id="PF00962"/>
    </source>
</evidence>
<dbReference type="EC" id="3.5.4.2" evidence="5"/>
<feature type="compositionally biased region" description="Low complexity" evidence="6">
    <location>
        <begin position="1"/>
        <end position="20"/>
    </location>
</feature>
<dbReference type="InterPro" id="IPR028892">
    <property type="entry name" value="ADE"/>
</dbReference>
<comment type="catalytic activity">
    <reaction evidence="5">
        <text>adenine + H2O + H(+) = hypoxanthine + NH4(+)</text>
        <dbReference type="Rhea" id="RHEA:23688"/>
        <dbReference type="ChEBI" id="CHEBI:15377"/>
        <dbReference type="ChEBI" id="CHEBI:15378"/>
        <dbReference type="ChEBI" id="CHEBI:16708"/>
        <dbReference type="ChEBI" id="CHEBI:17368"/>
        <dbReference type="ChEBI" id="CHEBI:28938"/>
        <dbReference type="EC" id="3.5.4.2"/>
    </reaction>
</comment>
<dbReference type="OrthoDB" id="105475at2"/>
<organism evidence="8 9">
    <name type="scientific">Streptomyces cacaoi</name>
    <dbReference type="NCBI Taxonomy" id="1898"/>
    <lineage>
        <taxon>Bacteria</taxon>
        <taxon>Bacillati</taxon>
        <taxon>Actinomycetota</taxon>
        <taxon>Actinomycetes</taxon>
        <taxon>Kitasatosporales</taxon>
        <taxon>Streptomycetaceae</taxon>
        <taxon>Streptomyces</taxon>
    </lineage>
</organism>
<sequence length="350" mass="38119">MSHTVSVSPHPSPTASSTAPGPVPKAELHLHIEGTLEPAQAFAFAARNGITLPYADEAELTAAYAFEDLQSFLDLYYALMAVLRTERDFFELADAYLARAAEQGVRHAEIFFDPQAHTCRGVPIGTVIEGLSRALAAGEERHGISTRLILCFLRDQSAESALQTLEEARPYLDRITAVGLDSAEVGHPPSKFREVFAAAEALGLRKVAHAGEEGPPAYIVEALDVLGVERIDHGLRCVEDPALVERLVRERMPLTLCPLSNVRLRAVDTLADHPLPGMLRAGLMATVNSDDPAYFGGYAGENFDAVRDALALGEEELRTLARNSFLAAFLDDDEERRARYLAEVESHTFG</sequence>
<reference evidence="8 9" key="1">
    <citation type="submission" date="2019-06" db="EMBL/GenBank/DDBJ databases">
        <title>Whole genome shotgun sequence of Streptomyces cacaoi subsp. cacaoi NBRC 12748.</title>
        <authorList>
            <person name="Hosoyama A."/>
            <person name="Uohara A."/>
            <person name="Ohji S."/>
            <person name="Ichikawa N."/>
        </authorList>
    </citation>
    <scope>NUCLEOTIDE SEQUENCE [LARGE SCALE GENOMIC DNA]</scope>
    <source>
        <strain evidence="8 9">NBRC 12748</strain>
    </source>
</reference>